<keyword evidence="3" id="KW-1015">Disulfide bond</keyword>
<dbReference type="Proteomes" id="UP000596742">
    <property type="component" value="Unassembled WGS sequence"/>
</dbReference>
<evidence type="ECO:0000313" key="6">
    <source>
        <dbReference type="EMBL" id="VDI22264.1"/>
    </source>
</evidence>
<dbReference type="PANTHER" id="PTHR45656:SF4">
    <property type="entry name" value="PROTEIN CBR-CLEC-78"/>
    <property type="match status" value="1"/>
</dbReference>
<reference evidence="6" key="1">
    <citation type="submission" date="2018-11" db="EMBL/GenBank/DDBJ databases">
        <authorList>
            <person name="Alioto T."/>
            <person name="Alioto T."/>
        </authorList>
    </citation>
    <scope>NUCLEOTIDE SEQUENCE</scope>
</reference>
<dbReference type="PROSITE" id="PS50923">
    <property type="entry name" value="SUSHI"/>
    <property type="match status" value="1"/>
</dbReference>
<dbReference type="AlphaFoldDB" id="A0A8B6DN44"/>
<gene>
    <name evidence="6" type="ORF">MGAL_10B011875</name>
</gene>
<dbReference type="PANTHER" id="PTHR45656">
    <property type="entry name" value="PROTEIN CBR-CLEC-78"/>
    <property type="match status" value="1"/>
</dbReference>
<evidence type="ECO:0000256" key="1">
    <source>
        <dbReference type="ARBA" id="ARBA00022729"/>
    </source>
</evidence>
<proteinExistence type="predicted"/>
<dbReference type="InterPro" id="IPR051277">
    <property type="entry name" value="SEZ6_CSMD_C4BPB_Regulators"/>
</dbReference>
<evidence type="ECO:0000259" key="5">
    <source>
        <dbReference type="PROSITE" id="PS50923"/>
    </source>
</evidence>
<sequence length="68" mass="7452">RCEDIQQIPHGTVTKTGTSIGSTATFSCDTGYVLYGTPTITCAEGEWNEYLPICYGTNVIIRNIYNEA</sequence>
<keyword evidence="4" id="KW-0768">Sushi</keyword>
<feature type="non-terminal residue" evidence="6">
    <location>
        <position position="1"/>
    </location>
</feature>
<dbReference type="Pfam" id="PF00084">
    <property type="entry name" value="Sushi"/>
    <property type="match status" value="1"/>
</dbReference>
<dbReference type="SUPFAM" id="SSF57535">
    <property type="entry name" value="Complement control module/SCR domain"/>
    <property type="match status" value="1"/>
</dbReference>
<keyword evidence="7" id="KW-1185">Reference proteome</keyword>
<dbReference type="Gene3D" id="2.10.70.10">
    <property type="entry name" value="Complement Module, domain 1"/>
    <property type="match status" value="1"/>
</dbReference>
<dbReference type="InterPro" id="IPR000436">
    <property type="entry name" value="Sushi_SCR_CCP_dom"/>
</dbReference>
<dbReference type="SMART" id="SM00032">
    <property type="entry name" value="CCP"/>
    <property type="match status" value="1"/>
</dbReference>
<feature type="domain" description="Sushi" evidence="5">
    <location>
        <begin position="1"/>
        <end position="56"/>
    </location>
</feature>
<dbReference type="EMBL" id="UYJE01003764">
    <property type="protein sequence ID" value="VDI22264.1"/>
    <property type="molecule type" value="Genomic_DNA"/>
</dbReference>
<dbReference type="OrthoDB" id="6163134at2759"/>
<organism evidence="6 7">
    <name type="scientific">Mytilus galloprovincialis</name>
    <name type="common">Mediterranean mussel</name>
    <dbReference type="NCBI Taxonomy" id="29158"/>
    <lineage>
        <taxon>Eukaryota</taxon>
        <taxon>Metazoa</taxon>
        <taxon>Spiralia</taxon>
        <taxon>Lophotrochozoa</taxon>
        <taxon>Mollusca</taxon>
        <taxon>Bivalvia</taxon>
        <taxon>Autobranchia</taxon>
        <taxon>Pteriomorphia</taxon>
        <taxon>Mytilida</taxon>
        <taxon>Mytiloidea</taxon>
        <taxon>Mytilidae</taxon>
        <taxon>Mytilinae</taxon>
        <taxon>Mytilus</taxon>
    </lineage>
</organism>
<evidence type="ECO:0000256" key="2">
    <source>
        <dbReference type="ARBA" id="ARBA00022737"/>
    </source>
</evidence>
<evidence type="ECO:0000313" key="7">
    <source>
        <dbReference type="Proteomes" id="UP000596742"/>
    </source>
</evidence>
<accession>A0A8B6DN44</accession>
<keyword evidence="1" id="KW-0732">Signal</keyword>
<name>A0A8B6DN44_MYTGA</name>
<evidence type="ECO:0000256" key="4">
    <source>
        <dbReference type="PROSITE-ProRule" id="PRU00302"/>
    </source>
</evidence>
<evidence type="ECO:0000256" key="3">
    <source>
        <dbReference type="ARBA" id="ARBA00023157"/>
    </source>
</evidence>
<dbReference type="CDD" id="cd00033">
    <property type="entry name" value="CCP"/>
    <property type="match status" value="1"/>
</dbReference>
<dbReference type="InterPro" id="IPR035976">
    <property type="entry name" value="Sushi/SCR/CCP_sf"/>
</dbReference>
<comment type="caution">
    <text evidence="4">Lacks conserved residue(s) required for the propagation of feature annotation.</text>
</comment>
<keyword evidence="2" id="KW-0677">Repeat</keyword>
<comment type="caution">
    <text evidence="6">The sequence shown here is derived from an EMBL/GenBank/DDBJ whole genome shotgun (WGS) entry which is preliminary data.</text>
</comment>
<protein>
    <recommendedName>
        <fullName evidence="5">Sushi domain-containing protein</fullName>
    </recommendedName>
</protein>